<dbReference type="InParanoid" id="A0A7N2LSW3"/>
<name>A0A7N2LSW3_QUELO</name>
<dbReference type="InterPro" id="IPR012337">
    <property type="entry name" value="RNaseH-like_sf"/>
</dbReference>
<dbReference type="PANTHER" id="PTHR47074:SF79">
    <property type="entry name" value="PUTATIVE-RELATED"/>
    <property type="match status" value="1"/>
</dbReference>
<feature type="domain" description="RNase H type-1" evidence="1">
    <location>
        <begin position="2"/>
        <end position="121"/>
    </location>
</feature>
<dbReference type="Gene3D" id="3.30.420.10">
    <property type="entry name" value="Ribonuclease H-like superfamily/Ribonuclease H"/>
    <property type="match status" value="1"/>
</dbReference>
<evidence type="ECO:0000313" key="3">
    <source>
        <dbReference type="Proteomes" id="UP000594261"/>
    </source>
</evidence>
<reference evidence="2 3" key="1">
    <citation type="journal article" date="2016" name="G3 (Bethesda)">
        <title>First Draft Assembly and Annotation of the Genome of a California Endemic Oak Quercus lobata Nee (Fagaceae).</title>
        <authorList>
            <person name="Sork V.L."/>
            <person name="Fitz-Gibbon S.T."/>
            <person name="Puiu D."/>
            <person name="Crepeau M."/>
            <person name="Gugger P.F."/>
            <person name="Sherman R."/>
            <person name="Stevens K."/>
            <person name="Langley C.H."/>
            <person name="Pellegrini M."/>
            <person name="Salzberg S.L."/>
        </authorList>
    </citation>
    <scope>NUCLEOTIDE SEQUENCE [LARGE SCALE GENOMIC DNA]</scope>
    <source>
        <strain evidence="2 3">cv. SW786</strain>
    </source>
</reference>
<dbReference type="Gramene" id="QL05p082309:mrna">
    <property type="protein sequence ID" value="QL05p082309:mrna:CDS:1"/>
    <property type="gene ID" value="QL05p082309"/>
</dbReference>
<dbReference type="InterPro" id="IPR044730">
    <property type="entry name" value="RNase_H-like_dom_plant"/>
</dbReference>
<dbReference type="EnsemblPlants" id="QL05p082309:mrna">
    <property type="protein sequence ID" value="QL05p082309:mrna:CDS:1"/>
    <property type="gene ID" value="QL05p082309"/>
</dbReference>
<proteinExistence type="predicted"/>
<evidence type="ECO:0000313" key="2">
    <source>
        <dbReference type="EnsemblPlants" id="QL05p082309:mrna:CDS:1"/>
    </source>
</evidence>
<dbReference type="Pfam" id="PF13456">
    <property type="entry name" value="RVT_3"/>
    <property type="match status" value="1"/>
</dbReference>
<keyword evidence="3" id="KW-1185">Reference proteome</keyword>
<dbReference type="InterPro" id="IPR052929">
    <property type="entry name" value="RNase_H-like_EbsB-rel"/>
</dbReference>
<dbReference type="CDD" id="cd06222">
    <property type="entry name" value="RNase_H_like"/>
    <property type="match status" value="1"/>
</dbReference>
<accession>A0A7N2LSW3</accession>
<dbReference type="SUPFAM" id="SSF53098">
    <property type="entry name" value="Ribonuclease H-like"/>
    <property type="match status" value="1"/>
</dbReference>
<protein>
    <recommendedName>
        <fullName evidence="1">RNase H type-1 domain-containing protein</fullName>
    </recommendedName>
</protein>
<dbReference type="EMBL" id="LRBV02000005">
    <property type="status" value="NOT_ANNOTATED_CDS"/>
    <property type="molecule type" value="Genomic_DNA"/>
</dbReference>
<reference evidence="2" key="2">
    <citation type="submission" date="2021-01" db="UniProtKB">
        <authorList>
            <consortium name="EnsemblPlants"/>
        </authorList>
    </citation>
    <scope>IDENTIFICATION</scope>
</reference>
<dbReference type="AlphaFoldDB" id="A0A7N2LSW3"/>
<dbReference type="GO" id="GO:0003676">
    <property type="term" value="F:nucleic acid binding"/>
    <property type="evidence" value="ECO:0007669"/>
    <property type="project" value="InterPro"/>
</dbReference>
<evidence type="ECO:0000259" key="1">
    <source>
        <dbReference type="Pfam" id="PF13456"/>
    </source>
</evidence>
<organism evidence="2 3">
    <name type="scientific">Quercus lobata</name>
    <name type="common">Valley oak</name>
    <dbReference type="NCBI Taxonomy" id="97700"/>
    <lineage>
        <taxon>Eukaryota</taxon>
        <taxon>Viridiplantae</taxon>
        <taxon>Streptophyta</taxon>
        <taxon>Embryophyta</taxon>
        <taxon>Tracheophyta</taxon>
        <taxon>Spermatophyta</taxon>
        <taxon>Magnoliopsida</taxon>
        <taxon>eudicotyledons</taxon>
        <taxon>Gunneridae</taxon>
        <taxon>Pentapetalae</taxon>
        <taxon>rosids</taxon>
        <taxon>fabids</taxon>
        <taxon>Fagales</taxon>
        <taxon>Fagaceae</taxon>
        <taxon>Quercus</taxon>
    </lineage>
</organism>
<sequence>MDGASSELEGTSSIGVIIRDCKSDTVAALCKPLQSHYPVELVEIIALEQGILLAQEMHLPCVLCESDASNVINAINDSAIGTPYGHIIQDIIQAQASFAFCTFRFLSRAFNHAAHELAQFAHRTGSHQVWYGVTPSFLESIVQADLLI</sequence>
<dbReference type="OMA" id="DINCVIY"/>
<dbReference type="GO" id="GO:0004523">
    <property type="term" value="F:RNA-DNA hybrid ribonuclease activity"/>
    <property type="evidence" value="ECO:0007669"/>
    <property type="project" value="InterPro"/>
</dbReference>
<dbReference type="PANTHER" id="PTHR47074">
    <property type="entry name" value="BNAC02G40300D PROTEIN"/>
    <property type="match status" value="1"/>
</dbReference>
<dbReference type="InterPro" id="IPR002156">
    <property type="entry name" value="RNaseH_domain"/>
</dbReference>
<dbReference type="Proteomes" id="UP000594261">
    <property type="component" value="Chromosome 5"/>
</dbReference>
<dbReference type="InterPro" id="IPR036397">
    <property type="entry name" value="RNaseH_sf"/>
</dbReference>